<feature type="compositionally biased region" description="Polar residues" evidence="13">
    <location>
        <begin position="13"/>
        <end position="28"/>
    </location>
</feature>
<evidence type="ECO:0000256" key="10">
    <source>
        <dbReference type="ARBA" id="ARBA00023242"/>
    </source>
</evidence>
<dbReference type="PROSITE" id="PS50014">
    <property type="entry name" value="BROMODOMAIN_2"/>
    <property type="match status" value="1"/>
</dbReference>
<evidence type="ECO:0000256" key="4">
    <source>
        <dbReference type="ARBA" id="ARBA00022679"/>
    </source>
</evidence>
<feature type="compositionally biased region" description="Basic and acidic residues" evidence="13">
    <location>
        <begin position="34"/>
        <end position="51"/>
    </location>
</feature>
<evidence type="ECO:0000259" key="15">
    <source>
        <dbReference type="PROSITE" id="PS51186"/>
    </source>
</evidence>
<evidence type="ECO:0000256" key="7">
    <source>
        <dbReference type="ARBA" id="ARBA00023117"/>
    </source>
</evidence>
<dbReference type="AlphaFoldDB" id="A0A2G5B822"/>
<dbReference type="SUPFAM" id="SSF55729">
    <property type="entry name" value="Acyl-CoA N-acyltransferases (Nat)"/>
    <property type="match status" value="1"/>
</dbReference>
<dbReference type="Gene3D" id="1.20.920.10">
    <property type="entry name" value="Bromodomain-like"/>
    <property type="match status" value="1"/>
</dbReference>
<dbReference type="GO" id="GO:0000123">
    <property type="term" value="C:histone acetyltransferase complex"/>
    <property type="evidence" value="ECO:0007669"/>
    <property type="project" value="TreeGrafter"/>
</dbReference>
<comment type="similarity">
    <text evidence="2">Belongs to the acetyltransferase family. GCN5 subfamily.</text>
</comment>
<dbReference type="GO" id="GO:0010484">
    <property type="term" value="F:histone H3 acetyltransferase activity"/>
    <property type="evidence" value="ECO:0007669"/>
    <property type="project" value="TreeGrafter"/>
</dbReference>
<dbReference type="InterPro" id="IPR018359">
    <property type="entry name" value="Bromodomain_CS"/>
</dbReference>
<keyword evidence="6" id="KW-0805">Transcription regulation</keyword>
<gene>
    <name evidence="16" type="ORF">COEREDRAFT_93373</name>
</gene>
<keyword evidence="10" id="KW-0539">Nucleus</keyword>
<dbReference type="GO" id="GO:0045944">
    <property type="term" value="P:positive regulation of transcription by RNA polymerase II"/>
    <property type="evidence" value="ECO:0007669"/>
    <property type="project" value="TreeGrafter"/>
</dbReference>
<reference evidence="16 17" key="1">
    <citation type="journal article" date="2015" name="Genome Biol. Evol.">
        <title>Phylogenomic analyses indicate that early fungi evolved digesting cell walls of algal ancestors of land plants.</title>
        <authorList>
            <person name="Chang Y."/>
            <person name="Wang S."/>
            <person name="Sekimoto S."/>
            <person name="Aerts A.L."/>
            <person name="Choi C."/>
            <person name="Clum A."/>
            <person name="LaButti K.M."/>
            <person name="Lindquist E.A."/>
            <person name="Yee Ngan C."/>
            <person name="Ohm R.A."/>
            <person name="Salamov A.A."/>
            <person name="Grigoriev I.V."/>
            <person name="Spatafora J.W."/>
            <person name="Berbee M.L."/>
        </authorList>
    </citation>
    <scope>NUCLEOTIDE SEQUENCE [LARGE SCALE GENOMIC DNA]</scope>
    <source>
        <strain evidence="16 17">NRRL 1564</strain>
    </source>
</reference>
<accession>A0A2G5B822</accession>
<keyword evidence="9" id="KW-0804">Transcription</keyword>
<evidence type="ECO:0000256" key="9">
    <source>
        <dbReference type="ARBA" id="ARBA00023163"/>
    </source>
</evidence>
<dbReference type="SMART" id="SM00297">
    <property type="entry name" value="BROMO"/>
    <property type="match status" value="1"/>
</dbReference>
<keyword evidence="4 16" id="KW-0808">Transferase</keyword>
<dbReference type="Gene3D" id="3.40.630.30">
    <property type="match status" value="1"/>
</dbReference>
<evidence type="ECO:0000256" key="3">
    <source>
        <dbReference type="ARBA" id="ARBA00013184"/>
    </source>
</evidence>
<feature type="domain" description="Bromo" evidence="14">
    <location>
        <begin position="307"/>
        <end position="377"/>
    </location>
</feature>
<evidence type="ECO:0000256" key="1">
    <source>
        <dbReference type="ARBA" id="ARBA00004123"/>
    </source>
</evidence>
<feature type="region of interest" description="Disordered" evidence="13">
    <location>
        <begin position="1"/>
        <end position="51"/>
    </location>
</feature>
<dbReference type="STRING" id="763665.A0A2G5B822"/>
<dbReference type="PROSITE" id="PS00633">
    <property type="entry name" value="BROMODOMAIN_1"/>
    <property type="match status" value="1"/>
</dbReference>
<dbReference type="InterPro" id="IPR001487">
    <property type="entry name" value="Bromodomain"/>
</dbReference>
<dbReference type="SUPFAM" id="SSF47370">
    <property type="entry name" value="Bromodomain"/>
    <property type="match status" value="1"/>
</dbReference>
<dbReference type="PANTHER" id="PTHR45750">
    <property type="entry name" value="GH11602P"/>
    <property type="match status" value="1"/>
</dbReference>
<keyword evidence="7 12" id="KW-0103">Bromodomain</keyword>
<dbReference type="EC" id="2.3.1.48" evidence="3"/>
<dbReference type="PROSITE" id="PS51186">
    <property type="entry name" value="GNAT"/>
    <property type="match status" value="1"/>
</dbReference>
<evidence type="ECO:0000313" key="17">
    <source>
        <dbReference type="Proteomes" id="UP000242474"/>
    </source>
</evidence>
<keyword evidence="8" id="KW-0010">Activator</keyword>
<evidence type="ECO:0000256" key="8">
    <source>
        <dbReference type="ARBA" id="ARBA00023159"/>
    </source>
</evidence>
<keyword evidence="17" id="KW-1185">Reference proteome</keyword>
<proteinExistence type="inferred from homology"/>
<organism evidence="16 17">
    <name type="scientific">Coemansia reversa (strain ATCC 12441 / NRRL 1564)</name>
    <dbReference type="NCBI Taxonomy" id="763665"/>
    <lineage>
        <taxon>Eukaryota</taxon>
        <taxon>Fungi</taxon>
        <taxon>Fungi incertae sedis</taxon>
        <taxon>Zoopagomycota</taxon>
        <taxon>Kickxellomycotina</taxon>
        <taxon>Kickxellomycetes</taxon>
        <taxon>Kickxellales</taxon>
        <taxon>Kickxellaceae</taxon>
        <taxon>Coemansia</taxon>
    </lineage>
</organism>
<evidence type="ECO:0000256" key="5">
    <source>
        <dbReference type="ARBA" id="ARBA00022853"/>
    </source>
</evidence>
<comment type="subcellular location">
    <subcellularLocation>
        <location evidence="1">Nucleus</location>
    </subcellularLocation>
</comment>
<dbReference type="GO" id="GO:0005634">
    <property type="term" value="C:nucleus"/>
    <property type="evidence" value="ECO:0007669"/>
    <property type="project" value="UniProtKB-SubCell"/>
</dbReference>
<evidence type="ECO:0000256" key="12">
    <source>
        <dbReference type="PROSITE-ProRule" id="PRU00035"/>
    </source>
</evidence>
<feature type="domain" description="N-acetyltransferase" evidence="15">
    <location>
        <begin position="70"/>
        <end position="218"/>
    </location>
</feature>
<dbReference type="InterPro" id="IPR036427">
    <property type="entry name" value="Bromodomain-like_sf"/>
</dbReference>
<dbReference type="EMBL" id="KZ303509">
    <property type="protein sequence ID" value="PIA15144.1"/>
    <property type="molecule type" value="Genomic_DNA"/>
</dbReference>
<dbReference type="PANTHER" id="PTHR45750:SF3">
    <property type="entry name" value="HISTONE ACETYLTRANSFERASE"/>
    <property type="match status" value="1"/>
</dbReference>
<evidence type="ECO:0000256" key="6">
    <source>
        <dbReference type="ARBA" id="ARBA00023015"/>
    </source>
</evidence>
<keyword evidence="5" id="KW-0156">Chromatin regulator</keyword>
<evidence type="ECO:0000256" key="2">
    <source>
        <dbReference type="ARBA" id="ARBA00008607"/>
    </source>
</evidence>
<evidence type="ECO:0000256" key="13">
    <source>
        <dbReference type="SAM" id="MobiDB-lite"/>
    </source>
</evidence>
<evidence type="ECO:0000313" key="16">
    <source>
        <dbReference type="EMBL" id="PIA15144.1"/>
    </source>
</evidence>
<dbReference type="CDD" id="cd04301">
    <property type="entry name" value="NAT_SF"/>
    <property type="match status" value="1"/>
</dbReference>
<dbReference type="InterPro" id="IPR016181">
    <property type="entry name" value="Acyl_CoA_acyltransferase"/>
</dbReference>
<evidence type="ECO:0000259" key="14">
    <source>
        <dbReference type="PROSITE" id="PS50014"/>
    </source>
</evidence>
<name>A0A2G5B822_COERN</name>
<dbReference type="InterPro" id="IPR037800">
    <property type="entry name" value="GCN5"/>
</dbReference>
<keyword evidence="11" id="KW-0012">Acyltransferase</keyword>
<protein>
    <recommendedName>
        <fullName evidence="3">histone acetyltransferase</fullName>
        <ecNumber evidence="3">2.3.1.48</ecNumber>
    </recommendedName>
</protein>
<dbReference type="Pfam" id="PF00583">
    <property type="entry name" value="Acetyltransf_1"/>
    <property type="match status" value="1"/>
</dbReference>
<evidence type="ECO:0000256" key="11">
    <source>
        <dbReference type="ARBA" id="ARBA00023315"/>
    </source>
</evidence>
<dbReference type="PRINTS" id="PR00503">
    <property type="entry name" value="BROMODOMAIN"/>
</dbReference>
<dbReference type="CDD" id="cd05509">
    <property type="entry name" value="Bromo_gcn5_like"/>
    <property type="match status" value="1"/>
</dbReference>
<dbReference type="OrthoDB" id="1937912at2759"/>
<dbReference type="InterPro" id="IPR000182">
    <property type="entry name" value="GNAT_dom"/>
</dbReference>
<dbReference type="Pfam" id="PF00439">
    <property type="entry name" value="Bromodomain"/>
    <property type="match status" value="1"/>
</dbReference>
<dbReference type="Proteomes" id="UP000242474">
    <property type="component" value="Unassembled WGS sequence"/>
</dbReference>
<sequence length="400" mass="46362">MTMSTYGEKYESRQNATRANDTHGSTGSTRKRPRSESESAKRDEAVVPGEEKTALAEQENGMVRFEVVYNDTEDESMQRLTELKNIFQKQLPKMPKEYIARLVYDRNHSSLAIIKANGHVVGGITFRLFEQRQFAEIVFCAVSSTEQVKGYGSFLMNNLKDYISANTQARHFLTYADNYAIGYFQKQGFTKDITLDKRLWMGYIKDYEGGTLMQCSMVPKVEYLRVKDILAKQREAVLEKIQAKTRSQIVYPGMKNFKENPELTEIDPFSIPGIVESGWTPEMDEISRRHARSKLNTWQITVVGEMLVHPSAWPFQKPVDSQEVPDYYNVVKEPMDLMTLESNVDENKYPTLDAFVRDARKIFDNCRNYNGEGTRYWRCATSLEKFFDDKVKEWKSRTEK</sequence>